<gene>
    <name evidence="5" type="ORF">LNKW23_07360</name>
</gene>
<dbReference type="InterPro" id="IPR036388">
    <property type="entry name" value="WH-like_DNA-bd_sf"/>
</dbReference>
<dbReference type="Proteomes" id="UP001239909">
    <property type="component" value="Unassembled WGS sequence"/>
</dbReference>
<dbReference type="Pfam" id="PF00392">
    <property type="entry name" value="GntR"/>
    <property type="match status" value="1"/>
</dbReference>
<evidence type="ECO:0000256" key="3">
    <source>
        <dbReference type="ARBA" id="ARBA00023163"/>
    </source>
</evidence>
<protein>
    <submittedName>
        <fullName evidence="5">GntR family transcriptional regulator</fullName>
    </submittedName>
</protein>
<dbReference type="InterPro" id="IPR036390">
    <property type="entry name" value="WH_DNA-bd_sf"/>
</dbReference>
<evidence type="ECO:0000256" key="1">
    <source>
        <dbReference type="ARBA" id="ARBA00023015"/>
    </source>
</evidence>
<comment type="caution">
    <text evidence="5">The sequence shown here is derived from an EMBL/GenBank/DDBJ whole genome shotgun (WGS) entry which is preliminary data.</text>
</comment>
<dbReference type="SMART" id="SM00345">
    <property type="entry name" value="HTH_GNTR"/>
    <property type="match status" value="1"/>
</dbReference>
<dbReference type="SUPFAM" id="SSF46785">
    <property type="entry name" value="Winged helix' DNA-binding domain"/>
    <property type="match status" value="1"/>
</dbReference>
<reference evidence="5 6" key="1">
    <citation type="submission" date="2023-04" db="EMBL/GenBank/DDBJ databases">
        <title>Marinoamorphus aggregata gen. nov., sp. Nov., isolate from tissue of brittle star Ophioplocus japonicus.</title>
        <authorList>
            <person name="Kawano K."/>
            <person name="Sawayama S."/>
            <person name="Nakagawa S."/>
        </authorList>
    </citation>
    <scope>NUCLEOTIDE SEQUENCE [LARGE SCALE GENOMIC DNA]</scope>
    <source>
        <strain evidence="5 6">NKW23</strain>
    </source>
</reference>
<dbReference type="InterPro" id="IPR011711">
    <property type="entry name" value="GntR_C"/>
</dbReference>
<keyword evidence="2" id="KW-0238">DNA-binding</keyword>
<feature type="domain" description="HTH gntR-type" evidence="4">
    <location>
        <begin position="9"/>
        <end position="75"/>
    </location>
</feature>
<organism evidence="5 6">
    <name type="scientific">Paralimibaculum aggregatum</name>
    <dbReference type="NCBI Taxonomy" id="3036245"/>
    <lineage>
        <taxon>Bacteria</taxon>
        <taxon>Pseudomonadati</taxon>
        <taxon>Pseudomonadota</taxon>
        <taxon>Alphaproteobacteria</taxon>
        <taxon>Rhodobacterales</taxon>
        <taxon>Paracoccaceae</taxon>
        <taxon>Paralimibaculum</taxon>
    </lineage>
</organism>
<evidence type="ECO:0000313" key="6">
    <source>
        <dbReference type="Proteomes" id="UP001239909"/>
    </source>
</evidence>
<dbReference type="PANTHER" id="PTHR43537:SF45">
    <property type="entry name" value="GNTR FAMILY REGULATORY PROTEIN"/>
    <property type="match status" value="1"/>
</dbReference>
<dbReference type="InterPro" id="IPR008920">
    <property type="entry name" value="TF_FadR/GntR_C"/>
</dbReference>
<proteinExistence type="predicted"/>
<dbReference type="PROSITE" id="PS50949">
    <property type="entry name" value="HTH_GNTR"/>
    <property type="match status" value="1"/>
</dbReference>
<dbReference type="Gene3D" id="1.10.10.10">
    <property type="entry name" value="Winged helix-like DNA-binding domain superfamily/Winged helix DNA-binding domain"/>
    <property type="match status" value="1"/>
</dbReference>
<dbReference type="PANTHER" id="PTHR43537">
    <property type="entry name" value="TRANSCRIPTIONAL REGULATOR, GNTR FAMILY"/>
    <property type="match status" value="1"/>
</dbReference>
<name>A0ABQ6LJX2_9RHOB</name>
<dbReference type="Pfam" id="PF07729">
    <property type="entry name" value="FCD"/>
    <property type="match status" value="1"/>
</dbReference>
<dbReference type="InterPro" id="IPR000524">
    <property type="entry name" value="Tscrpt_reg_HTH_GntR"/>
</dbReference>
<accession>A0ABQ6LJX2</accession>
<dbReference type="SUPFAM" id="SSF48008">
    <property type="entry name" value="GntR ligand-binding domain-like"/>
    <property type="match status" value="1"/>
</dbReference>
<dbReference type="RefSeq" id="WP_285670181.1">
    <property type="nucleotide sequence ID" value="NZ_BSYI01000004.1"/>
</dbReference>
<evidence type="ECO:0000259" key="4">
    <source>
        <dbReference type="PROSITE" id="PS50949"/>
    </source>
</evidence>
<dbReference type="SMART" id="SM00895">
    <property type="entry name" value="FCD"/>
    <property type="match status" value="1"/>
</dbReference>
<keyword evidence="1" id="KW-0805">Transcription regulation</keyword>
<dbReference type="Gene3D" id="1.20.120.530">
    <property type="entry name" value="GntR ligand-binding domain-like"/>
    <property type="match status" value="1"/>
</dbReference>
<sequence>MIRGGAPRKTKAETAAEMLEAMIVNCEIAPGAVVPEADLMETLELGRTPVREALVRLSSENLVRLGRGGIVIPELNAMTMLKLLELREPIERLCIEKAAQRLDADDARRFREIRERLAPLPHDDRAGFMELLRQTHRALAEASKNEFILSSMKTTQGLSRRFWRYFATDDDQRYCTELYCALLDGLVSGDGAEPVRRSEELMRYLRRFTLRQMEDLA</sequence>
<keyword evidence="3" id="KW-0804">Transcription</keyword>
<evidence type="ECO:0000256" key="2">
    <source>
        <dbReference type="ARBA" id="ARBA00023125"/>
    </source>
</evidence>
<dbReference type="EMBL" id="BSYI01000004">
    <property type="protein sequence ID" value="GMG81523.1"/>
    <property type="molecule type" value="Genomic_DNA"/>
</dbReference>
<evidence type="ECO:0000313" key="5">
    <source>
        <dbReference type="EMBL" id="GMG81523.1"/>
    </source>
</evidence>
<keyword evidence="6" id="KW-1185">Reference proteome</keyword>